<gene>
    <name evidence="1" type="ORF">NPX13_g2539</name>
</gene>
<dbReference type="AlphaFoldDB" id="A0A9W8NJK1"/>
<evidence type="ECO:0000313" key="1">
    <source>
        <dbReference type="EMBL" id="KAJ3578024.1"/>
    </source>
</evidence>
<dbReference type="EMBL" id="JANPWZ010000270">
    <property type="protein sequence ID" value="KAJ3578024.1"/>
    <property type="molecule type" value="Genomic_DNA"/>
</dbReference>
<evidence type="ECO:0000313" key="2">
    <source>
        <dbReference type="Proteomes" id="UP001148614"/>
    </source>
</evidence>
<protein>
    <recommendedName>
        <fullName evidence="3">F-box domain-containing protein</fullName>
    </recommendedName>
</protein>
<accession>A0A9W8NJK1</accession>
<comment type="caution">
    <text evidence="1">The sequence shown here is derived from an EMBL/GenBank/DDBJ whole genome shotgun (WGS) entry which is preliminary data.</text>
</comment>
<keyword evidence="2" id="KW-1185">Reference proteome</keyword>
<sequence length="442" mass="51751">MSSHGPFPPEIVQDIVFYLTHDLRLAPDRFHFRDLELYFDLIKNLQRGYWIEPHLLEERRSWSLVKGACNYATVNRIWQDAVEREIFSELHLDRARLLEVNHILNRSPRRQSYLRTIRLYAKLPPYYDMLRPRMDNTYRPEHARELQATFEAFLSALSHWTSRPPIRLHIGAFTESPLRSFTRPQDFLPVGMEEPDRIMHIEPVEAVTDVDVTWKMQSRTEIPVSCAAVCSLLARLPATRNVSLIFRYSGIRDRDELAKRLEHITHDIDCFKIEAYGWPAWLQDMAERVDKLPQAIGQLSQRSKKIEIHDMCVGSEMFLPLNSNPKVLSVPHWARLEECIVIDHFDIIPEYLAAARAAREMLRFRNMLIQAHSTLRDDSRFHGLRYSRDTESNTARVIWASNFGFVPGAELVTEWQEVAWKHLGSKTLEIKISDRKSALEDI</sequence>
<organism evidence="1 2">
    <name type="scientific">Xylaria arbuscula</name>
    <dbReference type="NCBI Taxonomy" id="114810"/>
    <lineage>
        <taxon>Eukaryota</taxon>
        <taxon>Fungi</taxon>
        <taxon>Dikarya</taxon>
        <taxon>Ascomycota</taxon>
        <taxon>Pezizomycotina</taxon>
        <taxon>Sordariomycetes</taxon>
        <taxon>Xylariomycetidae</taxon>
        <taxon>Xylariales</taxon>
        <taxon>Xylariaceae</taxon>
        <taxon>Xylaria</taxon>
    </lineage>
</organism>
<proteinExistence type="predicted"/>
<evidence type="ECO:0008006" key="3">
    <source>
        <dbReference type="Google" id="ProtNLM"/>
    </source>
</evidence>
<reference evidence="1" key="1">
    <citation type="submission" date="2022-07" db="EMBL/GenBank/DDBJ databases">
        <title>Genome Sequence of Xylaria arbuscula.</title>
        <authorList>
            <person name="Buettner E."/>
        </authorList>
    </citation>
    <scope>NUCLEOTIDE SEQUENCE</scope>
    <source>
        <strain evidence="1">VT107</strain>
    </source>
</reference>
<name>A0A9W8NJK1_9PEZI</name>
<dbReference type="Proteomes" id="UP001148614">
    <property type="component" value="Unassembled WGS sequence"/>
</dbReference>